<reference evidence="5" key="1">
    <citation type="submission" date="2021-02" db="EMBL/GenBank/DDBJ databases">
        <authorList>
            <person name="Nowell W R."/>
        </authorList>
    </citation>
    <scope>NUCLEOTIDE SEQUENCE</scope>
</reference>
<dbReference type="Gene3D" id="1.25.40.10">
    <property type="entry name" value="Tetratricopeptide repeat domain"/>
    <property type="match status" value="1"/>
</dbReference>
<comment type="caution">
    <text evidence="5">The sequence shown here is derived from an EMBL/GenBank/DDBJ whole genome shotgun (WGS) entry which is preliminary data.</text>
</comment>
<sequence length="106" mass="12468">MQIPYFAFIDNRSSANSNGLYQQSLKQHEKALEIRLKYLPEQHPYIAYTYEWIGRLYQDKNDHELALDYFSKAANILKKVLPSNHRNSIKLQKLIENVKAKISNLS</sequence>
<dbReference type="SUPFAM" id="SSF48452">
    <property type="entry name" value="TPR-like"/>
    <property type="match status" value="1"/>
</dbReference>
<name>A0A8S2HMT0_9BILA</name>
<dbReference type="PANTHER" id="PTHR45641">
    <property type="entry name" value="TETRATRICOPEPTIDE REPEAT PROTEIN (AFU_ORTHOLOGUE AFUA_6G03870)"/>
    <property type="match status" value="1"/>
</dbReference>
<dbReference type="PANTHER" id="PTHR45641:SF1">
    <property type="entry name" value="AAA+ ATPASE DOMAIN-CONTAINING PROTEIN"/>
    <property type="match status" value="1"/>
</dbReference>
<evidence type="ECO:0000313" key="6">
    <source>
        <dbReference type="Proteomes" id="UP000682733"/>
    </source>
</evidence>
<evidence type="ECO:0000256" key="1">
    <source>
        <dbReference type="ARBA" id="ARBA00022737"/>
    </source>
</evidence>
<keyword evidence="1" id="KW-0677">Repeat</keyword>
<evidence type="ECO:0000256" key="2">
    <source>
        <dbReference type="ARBA" id="ARBA00022803"/>
    </source>
</evidence>
<feature type="repeat" description="TPR" evidence="3">
    <location>
        <begin position="47"/>
        <end position="80"/>
    </location>
</feature>
<evidence type="ECO:0000313" key="5">
    <source>
        <dbReference type="EMBL" id="CAF3663798.1"/>
    </source>
</evidence>
<dbReference type="Proteomes" id="UP000682733">
    <property type="component" value="Unassembled WGS sequence"/>
</dbReference>
<accession>A0A8S2HMT0</accession>
<organism evidence="5 6">
    <name type="scientific">Didymodactylos carnosus</name>
    <dbReference type="NCBI Taxonomy" id="1234261"/>
    <lineage>
        <taxon>Eukaryota</taxon>
        <taxon>Metazoa</taxon>
        <taxon>Spiralia</taxon>
        <taxon>Gnathifera</taxon>
        <taxon>Rotifera</taxon>
        <taxon>Eurotatoria</taxon>
        <taxon>Bdelloidea</taxon>
        <taxon>Philodinida</taxon>
        <taxon>Philodinidae</taxon>
        <taxon>Didymodactylos</taxon>
    </lineage>
</organism>
<protein>
    <recommendedName>
        <fullName evidence="7">Tetratricopeptide repeat protein</fullName>
    </recommendedName>
</protein>
<dbReference type="InterPro" id="IPR011990">
    <property type="entry name" value="TPR-like_helical_dom_sf"/>
</dbReference>
<dbReference type="AlphaFoldDB" id="A0A8S2HMT0"/>
<dbReference type="Pfam" id="PF13424">
    <property type="entry name" value="TPR_12"/>
    <property type="match status" value="1"/>
</dbReference>
<proteinExistence type="predicted"/>
<evidence type="ECO:0000313" key="4">
    <source>
        <dbReference type="EMBL" id="CAF0880008.1"/>
    </source>
</evidence>
<dbReference type="EMBL" id="CAJNOK010002912">
    <property type="protein sequence ID" value="CAF0880008.1"/>
    <property type="molecule type" value="Genomic_DNA"/>
</dbReference>
<evidence type="ECO:0000256" key="3">
    <source>
        <dbReference type="PROSITE-ProRule" id="PRU00339"/>
    </source>
</evidence>
<dbReference type="Proteomes" id="UP000677228">
    <property type="component" value="Unassembled WGS sequence"/>
</dbReference>
<gene>
    <name evidence="4" type="ORF">OVA965_LOCUS8570</name>
    <name evidence="5" type="ORF">TMI583_LOCUS8566</name>
</gene>
<evidence type="ECO:0008006" key="7">
    <source>
        <dbReference type="Google" id="ProtNLM"/>
    </source>
</evidence>
<dbReference type="PROSITE" id="PS50005">
    <property type="entry name" value="TPR"/>
    <property type="match status" value="1"/>
</dbReference>
<dbReference type="EMBL" id="CAJOBA010002913">
    <property type="protein sequence ID" value="CAF3663798.1"/>
    <property type="molecule type" value="Genomic_DNA"/>
</dbReference>
<keyword evidence="2 3" id="KW-0802">TPR repeat</keyword>
<dbReference type="InterPro" id="IPR019734">
    <property type="entry name" value="TPR_rpt"/>
</dbReference>